<feature type="domain" description="MHD" evidence="7">
    <location>
        <begin position="598"/>
        <end position="869"/>
    </location>
</feature>
<dbReference type="PANTHER" id="PTHR23065:SF8">
    <property type="entry name" value="F-BAR DOMAIN ONLY PROTEIN 2"/>
    <property type="match status" value="1"/>
</dbReference>
<dbReference type="GO" id="GO:0005886">
    <property type="term" value="C:plasma membrane"/>
    <property type="evidence" value="ECO:0007669"/>
    <property type="project" value="TreeGrafter"/>
</dbReference>
<feature type="compositionally biased region" description="Pro residues" evidence="6">
    <location>
        <begin position="498"/>
        <end position="517"/>
    </location>
</feature>
<dbReference type="GO" id="GO:0072583">
    <property type="term" value="P:clathrin-dependent endocytosis"/>
    <property type="evidence" value="ECO:0007669"/>
    <property type="project" value="TreeGrafter"/>
</dbReference>
<keyword evidence="5" id="KW-0168">Coated pit</keyword>
<keyword evidence="2" id="KW-0597">Phosphoprotein</keyword>
<dbReference type="InterPro" id="IPR018808">
    <property type="entry name" value="Muniscin_C"/>
</dbReference>
<reference evidence="8" key="3">
    <citation type="submission" date="2025-09" db="UniProtKB">
        <authorList>
            <consortium name="Ensembl"/>
        </authorList>
    </citation>
    <scope>IDENTIFICATION</scope>
</reference>
<keyword evidence="9" id="KW-1185">Reference proteome</keyword>
<dbReference type="PANTHER" id="PTHR23065">
    <property type="entry name" value="PROLINE-SERINE-THREONINE PHOSPHATASE INTERACTING PROTEIN 1"/>
    <property type="match status" value="1"/>
</dbReference>
<feature type="region of interest" description="Disordered" evidence="6">
    <location>
        <begin position="1"/>
        <end position="36"/>
    </location>
</feature>
<feature type="region of interest" description="Disordered" evidence="6">
    <location>
        <begin position="156"/>
        <end position="211"/>
    </location>
</feature>
<evidence type="ECO:0000256" key="5">
    <source>
        <dbReference type="ARBA" id="ARBA00023176"/>
    </source>
</evidence>
<dbReference type="GO" id="GO:0030136">
    <property type="term" value="C:clathrin-coated vesicle"/>
    <property type="evidence" value="ECO:0007669"/>
    <property type="project" value="TreeGrafter"/>
</dbReference>
<proteinExistence type="predicted"/>
<feature type="compositionally biased region" description="Pro residues" evidence="6">
    <location>
        <begin position="323"/>
        <end position="337"/>
    </location>
</feature>
<dbReference type="OMA" id="YLAFEGC"/>
<feature type="compositionally biased region" description="Acidic residues" evidence="6">
    <location>
        <begin position="347"/>
        <end position="356"/>
    </location>
</feature>
<dbReference type="GO" id="GO:0098793">
    <property type="term" value="C:presynapse"/>
    <property type="evidence" value="ECO:0007669"/>
    <property type="project" value="GOC"/>
</dbReference>
<feature type="compositionally biased region" description="Basic residues" evidence="6">
    <location>
        <begin position="1"/>
        <end position="14"/>
    </location>
</feature>
<feature type="region of interest" description="Disordered" evidence="6">
    <location>
        <begin position="223"/>
        <end position="453"/>
    </location>
</feature>
<feature type="compositionally biased region" description="Pro residues" evidence="6">
    <location>
        <begin position="247"/>
        <end position="256"/>
    </location>
</feature>
<evidence type="ECO:0000256" key="2">
    <source>
        <dbReference type="ARBA" id="ARBA00022553"/>
    </source>
</evidence>
<keyword evidence="3" id="KW-0254">Endocytosis</keyword>
<evidence type="ECO:0000256" key="1">
    <source>
        <dbReference type="ARBA" id="ARBA00004283"/>
    </source>
</evidence>
<keyword evidence="4" id="KW-0472">Membrane</keyword>
<evidence type="ECO:0000256" key="4">
    <source>
        <dbReference type="ARBA" id="ARBA00023136"/>
    </source>
</evidence>
<dbReference type="PROSITE" id="PS51072">
    <property type="entry name" value="MHD"/>
    <property type="match status" value="1"/>
</dbReference>
<name>A0A087XWS1_POEFO</name>
<dbReference type="EMBL" id="AYCK01006022">
    <property type="status" value="NOT_ANNOTATED_CDS"/>
    <property type="molecule type" value="Genomic_DNA"/>
</dbReference>
<evidence type="ECO:0000256" key="6">
    <source>
        <dbReference type="SAM" id="MobiDB-lite"/>
    </source>
</evidence>
<dbReference type="GO" id="GO:0005905">
    <property type="term" value="C:clathrin-coated pit"/>
    <property type="evidence" value="ECO:0007669"/>
    <property type="project" value="UniProtKB-SubCell"/>
</dbReference>
<accession>A0A087XWS1</accession>
<sequence>MQGLKKRTRKALGLRKKDKDTDATSSPDKEGSESRKKGKVLRFFHFVICKTKIKPKSCLSSSCLCEEKKANGAPNGFYGEIDWDRYASPDVDEEGFSLRPGEDKPSPASKEKHFFSSSDSDDDEDSKKKFKIRIKPLVADSARCVPPSMDELKASVGGLALSPSLRRSPRRSPGMIKRNLSCEEIARPRRSTPTPSYASEMPRLPSDSRYARYDGLSSTTLSVIRSDAWGEPRPCSESQLSRSFPTGAPPPLPPKNFPSRADLPNGRAARSSAPIYLNVLSPASYRGSPGPDLDDVFGPADSPRPREDAPSPRWVTFTDDRPPPPPDEPAPPLPPDFSPSESPPAFLEEEGVDEEVLQFAGYACAPAPISPVPPLPAERRSPRAAVTSPLAYGTLGGKRTPEGAYQRDEVPEVTGSPRELTPSFRGTPPPLPPSAYRSIMSSPGPYSGSSLSSKSYLDCCFDSFIIALRSSSYNENQSKTPGPSSPARPATPQSRGSPVPPPPPPRPSSRPKLPPGKPITDLSRPFSPPVSGSPPPFAPLARAESSSSLSSFTSHSAASTPTLEASQPLVWFDHGRFYLAFEGCSRGPSPLTMGPQDTLPVAAAFTETINAYFKGADPSKCAVKITGEMVLSFPAGITRHFACHPTQPVLTFVISNYSRLEQVLPNPQLLCCDGAPDGVDIKEFWVNMPNLITHLKKVAEQKPQATYYNVDMIKYQVSAEGIRSTPLNLAVSWRGDSINTDLRIDYKYNAEAMAAPVPLHNIHFVVPVNGGIARLHTMIPPATWNPEQQTIQWKIQSLSQRSENGGRVGALLGRFQMEEGPCKPSQLAVQFTSEGSTLSGCDIQLVGTGYRLSLVKKRFAAAGKYLADN</sequence>
<feature type="compositionally biased region" description="Basic and acidic residues" evidence="6">
    <location>
        <begin position="15"/>
        <end position="35"/>
    </location>
</feature>
<feature type="compositionally biased region" description="Low complexity" evidence="6">
    <location>
        <begin position="441"/>
        <end position="453"/>
    </location>
</feature>
<dbReference type="GO" id="GO:0048488">
    <property type="term" value="P:synaptic vesicle endocytosis"/>
    <property type="evidence" value="ECO:0007669"/>
    <property type="project" value="TreeGrafter"/>
</dbReference>
<evidence type="ECO:0000259" key="7">
    <source>
        <dbReference type="PROSITE" id="PS51072"/>
    </source>
</evidence>
<dbReference type="Pfam" id="PF10291">
    <property type="entry name" value="muHD"/>
    <property type="match status" value="1"/>
</dbReference>
<dbReference type="STRING" id="48698.ENSPFOP00000010224"/>
<feature type="compositionally biased region" description="Basic and acidic residues" evidence="6">
    <location>
        <begin position="399"/>
        <end position="410"/>
    </location>
</feature>
<dbReference type="InterPro" id="IPR028565">
    <property type="entry name" value="MHD"/>
</dbReference>
<dbReference type="GeneTree" id="ENSGT00940000156301"/>
<reference evidence="9" key="1">
    <citation type="submission" date="2013-10" db="EMBL/GenBank/DDBJ databases">
        <authorList>
            <person name="Schartl M."/>
            <person name="Warren W."/>
        </authorList>
    </citation>
    <scope>NUCLEOTIDE SEQUENCE [LARGE SCALE GENOMIC DNA]</scope>
    <source>
        <strain evidence="9">female</strain>
    </source>
</reference>
<dbReference type="Proteomes" id="UP000028760">
    <property type="component" value="Unassembled WGS sequence"/>
</dbReference>
<dbReference type="PRINTS" id="PR01217">
    <property type="entry name" value="PRICHEXTENSN"/>
</dbReference>
<feature type="region of interest" description="Disordered" evidence="6">
    <location>
        <begin position="474"/>
        <end position="542"/>
    </location>
</feature>
<dbReference type="Ensembl" id="ENSPFOT00000010239.1">
    <property type="protein sequence ID" value="ENSPFOP00000010224.1"/>
    <property type="gene ID" value="ENSPFOG00000010205.1"/>
</dbReference>
<protein>
    <submittedName>
        <fullName evidence="8">SH3GL interacting endocytic adaptor 1b</fullName>
    </submittedName>
</protein>
<feature type="region of interest" description="Disordered" evidence="6">
    <location>
        <begin position="92"/>
        <end position="129"/>
    </location>
</feature>
<feature type="compositionally biased region" description="Basic and acidic residues" evidence="6">
    <location>
        <begin position="100"/>
        <end position="114"/>
    </location>
</feature>
<organism evidence="8 9">
    <name type="scientific">Poecilia formosa</name>
    <name type="common">Amazon molly</name>
    <name type="synonym">Limia formosa</name>
    <dbReference type="NCBI Taxonomy" id="48698"/>
    <lineage>
        <taxon>Eukaryota</taxon>
        <taxon>Metazoa</taxon>
        <taxon>Chordata</taxon>
        <taxon>Craniata</taxon>
        <taxon>Vertebrata</taxon>
        <taxon>Euteleostomi</taxon>
        <taxon>Actinopterygii</taxon>
        <taxon>Neopterygii</taxon>
        <taxon>Teleostei</taxon>
        <taxon>Neoteleostei</taxon>
        <taxon>Acanthomorphata</taxon>
        <taxon>Ovalentaria</taxon>
        <taxon>Atherinomorphae</taxon>
        <taxon>Cyprinodontiformes</taxon>
        <taxon>Poeciliidae</taxon>
        <taxon>Poeciliinae</taxon>
        <taxon>Poecilia</taxon>
    </lineage>
</organism>
<evidence type="ECO:0000313" key="8">
    <source>
        <dbReference type="Ensembl" id="ENSPFOP00000010224.1"/>
    </source>
</evidence>
<reference evidence="8" key="2">
    <citation type="submission" date="2025-08" db="UniProtKB">
        <authorList>
            <consortium name="Ensembl"/>
        </authorList>
    </citation>
    <scope>IDENTIFICATION</scope>
</reference>
<evidence type="ECO:0000256" key="3">
    <source>
        <dbReference type="ARBA" id="ARBA00022583"/>
    </source>
</evidence>
<feature type="compositionally biased region" description="Low complexity" evidence="6">
    <location>
        <begin position="157"/>
        <end position="174"/>
    </location>
</feature>
<dbReference type="eggNOG" id="KOG2398">
    <property type="taxonomic scope" value="Eukaryota"/>
</dbReference>
<feature type="compositionally biased region" description="Pro residues" evidence="6">
    <location>
        <begin position="526"/>
        <end position="538"/>
    </location>
</feature>
<dbReference type="GO" id="GO:0048268">
    <property type="term" value="P:clathrin coat assembly"/>
    <property type="evidence" value="ECO:0007669"/>
    <property type="project" value="TreeGrafter"/>
</dbReference>
<comment type="subcellular location">
    <subcellularLocation>
        <location evidence="1">Membrane</location>
        <location evidence="1">Clathrin-coated pit</location>
        <topology evidence="1">Peripheral membrane protein</topology>
        <orientation evidence="1">Cytoplasmic side</orientation>
    </subcellularLocation>
</comment>
<dbReference type="AlphaFoldDB" id="A0A087XWS1"/>
<evidence type="ECO:0000313" key="9">
    <source>
        <dbReference type="Proteomes" id="UP000028760"/>
    </source>
</evidence>